<dbReference type="SUPFAM" id="SSF52317">
    <property type="entry name" value="Class I glutamine amidotransferase-like"/>
    <property type="match status" value="1"/>
</dbReference>
<sequence>MKKLIYIFICCTLFACKEDKKGAAETQQVVEPPKEWLTFEGDGADAKQIVLISGDEEYRSEEALPQLAKILSEHHGFNCTVLFAQNPENPGIIDANYVNNIPGLEALDTADMMIIFTRFRALPDDQMKHIDDYLMAGKPVMGIRTATHAFMFPEDSDSSYKRYSNGYAGDKTEWTDGFGRLVLGEKWVAHYGHHKHQSQRGMIFEDARDHPITNGIADGDVWGASDVYEVRLPLPGDAKPIVYGQVMNRKGEYNETDIYFGMQPSDDEVAKVNNEGKTVNDIKMPIVWTKSYQLPGGKKGKAFMSTVGAASDMLIEGTRRLLVNGVFWAMDMEVPEKADVGLVGDFKPSQFGFKDERYWEEKEVKVGDFDFKK</sequence>
<evidence type="ECO:0000313" key="2">
    <source>
        <dbReference type="EMBL" id="SDD95122.1"/>
    </source>
</evidence>
<dbReference type="PROSITE" id="PS51257">
    <property type="entry name" value="PROKAR_LIPOPROTEIN"/>
    <property type="match status" value="1"/>
</dbReference>
<dbReference type="InterPro" id="IPR029010">
    <property type="entry name" value="ThuA-like"/>
</dbReference>
<dbReference type="Gene3D" id="3.40.50.880">
    <property type="match status" value="1"/>
</dbReference>
<protein>
    <submittedName>
        <fullName evidence="2">Trehalose utilisation</fullName>
    </submittedName>
</protein>
<dbReference type="EMBL" id="FNAO01000002">
    <property type="protein sequence ID" value="SDD95122.1"/>
    <property type="molecule type" value="Genomic_DNA"/>
</dbReference>
<accession>A0A1G6YXY7</accession>
<dbReference type="OrthoDB" id="189183at2"/>
<keyword evidence="3" id="KW-1185">Reference proteome</keyword>
<name>A0A1G6YXY7_9FLAO</name>
<dbReference type="Proteomes" id="UP000199109">
    <property type="component" value="Unassembled WGS sequence"/>
</dbReference>
<evidence type="ECO:0000259" key="1">
    <source>
        <dbReference type="Pfam" id="PF06283"/>
    </source>
</evidence>
<proteinExistence type="predicted"/>
<organism evidence="2 3">
    <name type="scientific">Pricia antarctica</name>
    <dbReference type="NCBI Taxonomy" id="641691"/>
    <lineage>
        <taxon>Bacteria</taxon>
        <taxon>Pseudomonadati</taxon>
        <taxon>Bacteroidota</taxon>
        <taxon>Flavobacteriia</taxon>
        <taxon>Flavobacteriales</taxon>
        <taxon>Flavobacteriaceae</taxon>
        <taxon>Pricia</taxon>
    </lineage>
</organism>
<dbReference type="AlphaFoldDB" id="A0A1G6YXY7"/>
<dbReference type="STRING" id="641691.SAMN05421636_102412"/>
<gene>
    <name evidence="2" type="ORF">SAMN05421636_102412</name>
</gene>
<dbReference type="Pfam" id="PF06283">
    <property type="entry name" value="ThuA"/>
    <property type="match status" value="1"/>
</dbReference>
<reference evidence="2 3" key="1">
    <citation type="submission" date="2016-10" db="EMBL/GenBank/DDBJ databases">
        <authorList>
            <person name="de Groot N.N."/>
        </authorList>
    </citation>
    <scope>NUCLEOTIDE SEQUENCE [LARGE SCALE GENOMIC DNA]</scope>
    <source>
        <strain evidence="2 3">DSM 23421</strain>
    </source>
</reference>
<evidence type="ECO:0000313" key="3">
    <source>
        <dbReference type="Proteomes" id="UP000199109"/>
    </source>
</evidence>
<dbReference type="RefSeq" id="WP_091866338.1">
    <property type="nucleotide sequence ID" value="NZ_FNAO01000002.1"/>
</dbReference>
<feature type="domain" description="ThuA-like" evidence="1">
    <location>
        <begin position="65"/>
        <end position="329"/>
    </location>
</feature>
<dbReference type="InterPro" id="IPR029062">
    <property type="entry name" value="Class_I_gatase-like"/>
</dbReference>